<dbReference type="SUPFAM" id="SSF56059">
    <property type="entry name" value="Glutathione synthetase ATP-binding domain-like"/>
    <property type="match status" value="1"/>
</dbReference>
<proteinExistence type="predicted"/>
<name>A0A484HHU1_9BACT</name>
<dbReference type="InterPro" id="IPR002192">
    <property type="entry name" value="PPDK_AMP/ATP-bd"/>
</dbReference>
<dbReference type="EC" id="2.7.9.-" evidence="2"/>
<evidence type="ECO:0000313" key="2">
    <source>
        <dbReference type="EMBL" id="VEN73232.1"/>
    </source>
</evidence>
<keyword evidence="2" id="KW-0670">Pyruvate</keyword>
<dbReference type="GO" id="GO:0005524">
    <property type="term" value="F:ATP binding"/>
    <property type="evidence" value="ECO:0007669"/>
    <property type="project" value="InterPro"/>
</dbReference>
<sequence>MGNIFTKRKMTIPAMDGSGTIDARVPRVMAEHLSMTDQQAVKTAELALKLEKESGFAVDIECGWKGEKLFLFQCRPVAT</sequence>
<dbReference type="Gene3D" id="3.30.470.20">
    <property type="entry name" value="ATP-grasp fold, B domain"/>
    <property type="match status" value="1"/>
</dbReference>
<evidence type="ECO:0000259" key="1">
    <source>
        <dbReference type="Pfam" id="PF01326"/>
    </source>
</evidence>
<protein>
    <submittedName>
        <fullName evidence="2">Pyruvate phosphate dikinase, PEP/pyruvate-binding domain protein</fullName>
        <ecNumber evidence="2">2.7.9.-</ecNumber>
    </submittedName>
</protein>
<accession>A0A484HHU1</accession>
<keyword evidence="2" id="KW-0808">Transferase</keyword>
<keyword evidence="2" id="KW-0418">Kinase</keyword>
<organism evidence="2">
    <name type="scientific">uncultured Desulfobacteraceae bacterium</name>
    <dbReference type="NCBI Taxonomy" id="218296"/>
    <lineage>
        <taxon>Bacteria</taxon>
        <taxon>Pseudomonadati</taxon>
        <taxon>Thermodesulfobacteriota</taxon>
        <taxon>Desulfobacteria</taxon>
        <taxon>Desulfobacterales</taxon>
        <taxon>Desulfobacteraceae</taxon>
        <taxon>environmental samples</taxon>
    </lineage>
</organism>
<dbReference type="Pfam" id="PF01326">
    <property type="entry name" value="PPDK_N"/>
    <property type="match status" value="1"/>
</dbReference>
<dbReference type="GO" id="GO:0016301">
    <property type="term" value="F:kinase activity"/>
    <property type="evidence" value="ECO:0007669"/>
    <property type="project" value="UniProtKB-KW"/>
</dbReference>
<gene>
    <name evidence="2" type="ORF">EPICR_130049</name>
</gene>
<reference evidence="2" key="1">
    <citation type="submission" date="2019-01" db="EMBL/GenBank/DDBJ databases">
        <authorList>
            <consortium name="Genoscope - CEA"/>
            <person name="William W."/>
        </authorList>
    </citation>
    <scope>NUCLEOTIDE SEQUENCE</scope>
    <source>
        <strain evidence="2">CR-1</strain>
    </source>
</reference>
<feature type="domain" description="Pyruvate phosphate dikinase AMP/ATP-binding" evidence="1">
    <location>
        <begin position="6"/>
        <end position="78"/>
    </location>
</feature>
<dbReference type="EMBL" id="CAACVI010000005">
    <property type="protein sequence ID" value="VEN73232.1"/>
    <property type="molecule type" value="Genomic_DNA"/>
</dbReference>
<dbReference type="AlphaFoldDB" id="A0A484HHU1"/>